<evidence type="ECO:0000313" key="2">
    <source>
        <dbReference type="EMBL" id="ADK99387.1"/>
    </source>
</evidence>
<dbReference type="OrthoDB" id="7193328at2"/>
<dbReference type="RefSeq" id="WP_013267492.1">
    <property type="nucleotide sequence ID" value="NC_014375.1"/>
</dbReference>
<protein>
    <submittedName>
        <fullName evidence="2">Uncharacterized protein</fullName>
    </submittedName>
</protein>
<dbReference type="KEGG" id="bsb:Bresu_0073"/>
<dbReference type="EMBL" id="CP002102">
    <property type="protein sequence ID" value="ADK99387.1"/>
    <property type="molecule type" value="Genomic_DNA"/>
</dbReference>
<organism evidence="2 3">
    <name type="scientific">Brevundimonas subvibrioides (strain ATCC 15264 / DSM 4735 / LMG 14903 / NBRC 16000 / CB 81)</name>
    <name type="common">Caulobacter subvibrioides</name>
    <dbReference type="NCBI Taxonomy" id="633149"/>
    <lineage>
        <taxon>Bacteria</taxon>
        <taxon>Pseudomonadati</taxon>
        <taxon>Pseudomonadota</taxon>
        <taxon>Alphaproteobacteria</taxon>
        <taxon>Caulobacterales</taxon>
        <taxon>Caulobacteraceae</taxon>
        <taxon>Brevundimonas</taxon>
    </lineage>
</organism>
<sequence length="158" mass="16732">MFVLDQTAAPVWLDVAQDIRIAFRPAGTECLAAGRRAARLAVRDDDTADGTVAFVMGCARWGAVAWEGIGNDEGEVLALTPEGVGRLLDQRPDIYQAVDDQYVGPLLELLAEKKGSSPSPTGISARAAPPTAKRARKERKTKPTAPSAPIENTSPPAP</sequence>
<feature type="region of interest" description="Disordered" evidence="1">
    <location>
        <begin position="113"/>
        <end position="158"/>
    </location>
</feature>
<dbReference type="AlphaFoldDB" id="D9QI85"/>
<gene>
    <name evidence="2" type="ordered locus">Bresu_0073</name>
</gene>
<evidence type="ECO:0000313" key="3">
    <source>
        <dbReference type="Proteomes" id="UP000002696"/>
    </source>
</evidence>
<accession>D9QI85</accession>
<name>D9QI85_BRESC</name>
<keyword evidence="3" id="KW-1185">Reference proteome</keyword>
<reference evidence="3" key="1">
    <citation type="journal article" date="2011" name="J. Bacteriol.">
        <title>Genome sequences of eight morphologically diverse alphaproteobacteria.</title>
        <authorList>
            <consortium name="US DOE Joint Genome Institute"/>
            <person name="Brown P.J."/>
            <person name="Kysela D.T."/>
            <person name="Buechlein A."/>
            <person name="Hemmerich C."/>
            <person name="Brun Y.V."/>
        </authorList>
    </citation>
    <scope>NUCLEOTIDE SEQUENCE [LARGE SCALE GENOMIC DNA]</scope>
    <source>
        <strain evidence="3">ATCC 15264 / DSM 4735 / LMG 14903 / NBRC 16000 / CB 81</strain>
    </source>
</reference>
<dbReference type="InParanoid" id="D9QI85"/>
<evidence type="ECO:0000256" key="1">
    <source>
        <dbReference type="SAM" id="MobiDB-lite"/>
    </source>
</evidence>
<dbReference type="STRING" id="633149.Bresu_0073"/>
<dbReference type="Proteomes" id="UP000002696">
    <property type="component" value="Chromosome"/>
</dbReference>
<proteinExistence type="predicted"/>
<dbReference type="HOGENOM" id="CLU_1666064_0_0_5"/>
<dbReference type="BioCyc" id="BSUB633149:G1GM8-74-MONOMER"/>
<feature type="compositionally biased region" description="Basic residues" evidence="1">
    <location>
        <begin position="133"/>
        <end position="142"/>
    </location>
</feature>